<dbReference type="PANTHER" id="PTHR45662:SF2">
    <property type="entry name" value="PHOSPHATIDYLINOSITOL-3-PHOSPHATASE SAC1"/>
    <property type="match status" value="1"/>
</dbReference>
<name>A0A9Q1GZB5_9CARY</name>
<dbReference type="InterPro" id="IPR002013">
    <property type="entry name" value="SAC_dom"/>
</dbReference>
<dbReference type="PANTHER" id="PTHR45662">
    <property type="entry name" value="PHOSPHATIDYLINOSITIDE PHOSPHATASE SAC1"/>
    <property type="match status" value="1"/>
</dbReference>
<dbReference type="OrthoDB" id="405996at2759"/>
<reference evidence="3" key="1">
    <citation type="submission" date="2022-04" db="EMBL/GenBank/DDBJ databases">
        <title>Carnegiea gigantea Genome sequencing and assembly v2.</title>
        <authorList>
            <person name="Copetti D."/>
            <person name="Sanderson M.J."/>
            <person name="Burquez A."/>
            <person name="Wojciechowski M.F."/>
        </authorList>
    </citation>
    <scope>NUCLEOTIDE SEQUENCE</scope>
    <source>
        <strain evidence="3">SGP5-SGP5p</strain>
        <tissue evidence="3">Aerial part</tissue>
    </source>
</reference>
<dbReference type="GO" id="GO:0046856">
    <property type="term" value="P:phosphatidylinositol dephosphorylation"/>
    <property type="evidence" value="ECO:0007669"/>
    <property type="project" value="TreeGrafter"/>
</dbReference>
<comment type="caution">
    <text evidence="3">The sequence shown here is derived from an EMBL/GenBank/DDBJ whole genome shotgun (WGS) entry which is preliminary data.</text>
</comment>
<dbReference type="GO" id="GO:0043812">
    <property type="term" value="F:phosphatidylinositol-4-phosphate phosphatase activity"/>
    <property type="evidence" value="ECO:0007669"/>
    <property type="project" value="TreeGrafter"/>
</dbReference>
<evidence type="ECO:0000256" key="1">
    <source>
        <dbReference type="SAM" id="Phobius"/>
    </source>
</evidence>
<dbReference type="Proteomes" id="UP001153076">
    <property type="component" value="Unassembled WGS sequence"/>
</dbReference>
<gene>
    <name evidence="3" type="ORF">Cgig2_001626</name>
</gene>
<keyword evidence="1" id="KW-1133">Transmembrane helix</keyword>
<sequence>MEKAGSRQKLYTRMRLWEFPNEYVIEPTDGLSDSFLVVSRVDGSMKLRNELPQCNSIRVPKIQTIYGSYLFVITDRENIGSYLGYPVFKVSSMKILPCDLSLRSSLAEQRKIESECSALLKAAERTHGLFFSYDANLTQWYVMFFFPLFLFLCFLLQYYSGL</sequence>
<dbReference type="EMBL" id="JAKOGI010001089">
    <property type="protein sequence ID" value="KAJ8427815.1"/>
    <property type="molecule type" value="Genomic_DNA"/>
</dbReference>
<organism evidence="3 4">
    <name type="scientific">Carnegiea gigantea</name>
    <dbReference type="NCBI Taxonomy" id="171969"/>
    <lineage>
        <taxon>Eukaryota</taxon>
        <taxon>Viridiplantae</taxon>
        <taxon>Streptophyta</taxon>
        <taxon>Embryophyta</taxon>
        <taxon>Tracheophyta</taxon>
        <taxon>Spermatophyta</taxon>
        <taxon>Magnoliopsida</taxon>
        <taxon>eudicotyledons</taxon>
        <taxon>Gunneridae</taxon>
        <taxon>Pentapetalae</taxon>
        <taxon>Caryophyllales</taxon>
        <taxon>Cactineae</taxon>
        <taxon>Cactaceae</taxon>
        <taxon>Cactoideae</taxon>
        <taxon>Echinocereeae</taxon>
        <taxon>Carnegiea</taxon>
    </lineage>
</organism>
<feature type="transmembrane region" description="Helical" evidence="1">
    <location>
        <begin position="140"/>
        <end position="159"/>
    </location>
</feature>
<evidence type="ECO:0000259" key="2">
    <source>
        <dbReference type="Pfam" id="PF02383"/>
    </source>
</evidence>
<protein>
    <recommendedName>
        <fullName evidence="2">SAC domain-containing protein</fullName>
    </recommendedName>
</protein>
<keyword evidence="1" id="KW-0472">Membrane</keyword>
<dbReference type="GO" id="GO:0005783">
    <property type="term" value="C:endoplasmic reticulum"/>
    <property type="evidence" value="ECO:0007669"/>
    <property type="project" value="TreeGrafter"/>
</dbReference>
<keyword evidence="1" id="KW-0812">Transmembrane</keyword>
<proteinExistence type="predicted"/>
<accession>A0A9Q1GZB5</accession>
<dbReference type="AlphaFoldDB" id="A0A9Q1GZB5"/>
<keyword evidence="4" id="KW-1185">Reference proteome</keyword>
<dbReference type="Pfam" id="PF02383">
    <property type="entry name" value="Syja_N"/>
    <property type="match status" value="1"/>
</dbReference>
<feature type="domain" description="SAC" evidence="2">
    <location>
        <begin position="66"/>
        <end position="139"/>
    </location>
</feature>
<evidence type="ECO:0000313" key="4">
    <source>
        <dbReference type="Proteomes" id="UP001153076"/>
    </source>
</evidence>
<evidence type="ECO:0000313" key="3">
    <source>
        <dbReference type="EMBL" id="KAJ8427815.1"/>
    </source>
</evidence>